<keyword evidence="1" id="KW-0812">Transmembrane</keyword>
<dbReference type="GeneID" id="87592558"/>
<name>A0A1J9UPX5_9BACI</name>
<evidence type="ECO:0000256" key="1">
    <source>
        <dbReference type="SAM" id="Phobius"/>
    </source>
</evidence>
<keyword evidence="1" id="KW-1133">Transmembrane helix</keyword>
<reference evidence="2 3" key="1">
    <citation type="submission" date="2016-06" db="EMBL/GenBank/DDBJ databases">
        <title>First insights into the genetic diversity and population structure of in the Bacillus cereus group bacteria from diverse marine environments.</title>
        <authorList>
            <person name="Liu Y."/>
            <person name="Lai Q."/>
            <person name="Shao Z."/>
        </authorList>
    </citation>
    <scope>NUCLEOTIDE SEQUENCE [LARGE SCALE GENOMIC DNA]</scope>
    <source>
        <strain evidence="2 3">NH24A2</strain>
    </source>
</reference>
<dbReference type="Proteomes" id="UP000182788">
    <property type="component" value="Unassembled WGS sequence"/>
</dbReference>
<accession>A0A1J9UPX5</accession>
<keyword evidence="1" id="KW-0472">Membrane</keyword>
<organism evidence="2 3">
    <name type="scientific">Bacillus paramycoides</name>
    <dbReference type="NCBI Taxonomy" id="2026194"/>
    <lineage>
        <taxon>Bacteria</taxon>
        <taxon>Bacillati</taxon>
        <taxon>Bacillota</taxon>
        <taxon>Bacilli</taxon>
        <taxon>Bacillales</taxon>
        <taxon>Bacillaceae</taxon>
        <taxon>Bacillus</taxon>
        <taxon>Bacillus cereus group</taxon>
    </lineage>
</organism>
<comment type="caution">
    <text evidence="2">The sequence shown here is derived from an EMBL/GenBank/DDBJ whole genome shotgun (WGS) entry which is preliminary data.</text>
</comment>
<feature type="transmembrane region" description="Helical" evidence="1">
    <location>
        <begin position="36"/>
        <end position="60"/>
    </location>
</feature>
<feature type="transmembrane region" description="Helical" evidence="1">
    <location>
        <begin position="12"/>
        <end position="30"/>
    </location>
</feature>
<evidence type="ECO:0000313" key="2">
    <source>
        <dbReference type="EMBL" id="OJD80073.1"/>
    </source>
</evidence>
<evidence type="ECO:0000313" key="3">
    <source>
        <dbReference type="Proteomes" id="UP000182788"/>
    </source>
</evidence>
<gene>
    <name evidence="2" type="ORF">BAU28_13500</name>
</gene>
<dbReference type="AlphaFoldDB" id="A0A1J9UPX5"/>
<protein>
    <submittedName>
        <fullName evidence="2">Uncharacterized protein</fullName>
    </submittedName>
</protein>
<sequence>MENKRWSNRDWAWVVGILSGIIILILTIRLGDNQDVINLFSFISSSVSIALAGVAIFIALKQDSDNKQVNDRLVDLLNNIQIDVKSVDAKLDPSIVNSVGEETAQVYSEEIEKKDTYTKDEVDKIINRVSKDITLNIGEILTQEKNKENSQKIYWGKRGNILESEIEREKEQKRVREEVFQIIRDNQEKNLEEIRTIIQSETGRRYSLSTINSYRNRIVHGVVK</sequence>
<dbReference type="RefSeq" id="WP_071718887.1">
    <property type="nucleotide sequence ID" value="NZ_CBCSHB010000002.1"/>
</dbReference>
<proteinExistence type="predicted"/>
<dbReference type="EMBL" id="MAOI01000070">
    <property type="protein sequence ID" value="OJD80073.1"/>
    <property type="molecule type" value="Genomic_DNA"/>
</dbReference>